<feature type="region of interest" description="Disordered" evidence="1">
    <location>
        <begin position="66"/>
        <end position="86"/>
    </location>
</feature>
<accession>A0A0F9CBZ6</accession>
<dbReference type="AlphaFoldDB" id="A0A0F9CBZ6"/>
<comment type="caution">
    <text evidence="2">The sequence shown here is derived from an EMBL/GenBank/DDBJ whole genome shotgun (WGS) entry which is preliminary data.</text>
</comment>
<evidence type="ECO:0000313" key="2">
    <source>
        <dbReference type="EMBL" id="KKL46599.1"/>
    </source>
</evidence>
<name>A0A0F9CBZ6_9ZZZZ</name>
<proteinExistence type="predicted"/>
<protein>
    <submittedName>
        <fullName evidence="2">Uncharacterized protein</fullName>
    </submittedName>
</protein>
<gene>
    <name evidence="2" type="ORF">LCGC14_2343960</name>
</gene>
<reference evidence="2" key="1">
    <citation type="journal article" date="2015" name="Nature">
        <title>Complex archaea that bridge the gap between prokaryotes and eukaryotes.</title>
        <authorList>
            <person name="Spang A."/>
            <person name="Saw J.H."/>
            <person name="Jorgensen S.L."/>
            <person name="Zaremba-Niedzwiedzka K."/>
            <person name="Martijn J."/>
            <person name="Lind A.E."/>
            <person name="van Eijk R."/>
            <person name="Schleper C."/>
            <person name="Guy L."/>
            <person name="Ettema T.J."/>
        </authorList>
    </citation>
    <scope>NUCLEOTIDE SEQUENCE</scope>
</reference>
<dbReference type="EMBL" id="LAZR01033970">
    <property type="protein sequence ID" value="KKL46599.1"/>
    <property type="molecule type" value="Genomic_DNA"/>
</dbReference>
<evidence type="ECO:0000256" key="1">
    <source>
        <dbReference type="SAM" id="MobiDB-lite"/>
    </source>
</evidence>
<organism evidence="2">
    <name type="scientific">marine sediment metagenome</name>
    <dbReference type="NCBI Taxonomy" id="412755"/>
    <lineage>
        <taxon>unclassified sequences</taxon>
        <taxon>metagenomes</taxon>
        <taxon>ecological metagenomes</taxon>
    </lineage>
</organism>
<feature type="region of interest" description="Disordered" evidence="1">
    <location>
        <begin position="119"/>
        <end position="150"/>
    </location>
</feature>
<sequence>MKLDVSGVITLEVTDPKGLCKIPDPAAPAGRRVPSVGPGVPGPMPPLPSPLPSIFPGVAPSPANPYQPVVPGTIQPHPGWTTPMRPRYFGDSQSALDCSWTKGLGTAMGAGVAPEPLALLPPGRGEMTARAAEFGAAQESRNGDSDQEHD</sequence>
<feature type="compositionally biased region" description="Basic and acidic residues" evidence="1">
    <location>
        <begin position="141"/>
        <end position="150"/>
    </location>
</feature>